<evidence type="ECO:0000313" key="3">
    <source>
        <dbReference type="Proteomes" id="UP000775872"/>
    </source>
</evidence>
<comment type="caution">
    <text evidence="2">The sequence shown here is derived from an EMBL/GenBank/DDBJ whole genome shotgun (WGS) entry which is preliminary data.</text>
</comment>
<name>A0A9N9Z7C9_9HYPO</name>
<evidence type="ECO:0000256" key="1">
    <source>
        <dbReference type="SAM" id="SignalP"/>
    </source>
</evidence>
<feature type="chain" id="PRO_5040269808" evidence="1">
    <location>
        <begin position="23"/>
        <end position="284"/>
    </location>
</feature>
<gene>
    <name evidence="2" type="ORF">CSOL1703_00013984</name>
</gene>
<reference evidence="2" key="1">
    <citation type="submission" date="2021-10" db="EMBL/GenBank/DDBJ databases">
        <authorList>
            <person name="Piombo E."/>
        </authorList>
    </citation>
    <scope>NUCLEOTIDE SEQUENCE</scope>
</reference>
<organism evidence="2 3">
    <name type="scientific">Clonostachys solani</name>
    <dbReference type="NCBI Taxonomy" id="160281"/>
    <lineage>
        <taxon>Eukaryota</taxon>
        <taxon>Fungi</taxon>
        <taxon>Dikarya</taxon>
        <taxon>Ascomycota</taxon>
        <taxon>Pezizomycotina</taxon>
        <taxon>Sordariomycetes</taxon>
        <taxon>Hypocreomycetidae</taxon>
        <taxon>Hypocreales</taxon>
        <taxon>Bionectriaceae</taxon>
        <taxon>Clonostachys</taxon>
    </lineage>
</organism>
<sequence length="284" mass="29684">MISSTLVNALGLLLIGAQHVRAASTVNIASSVKADTEFTVTVNTEGLDKWGGSERWSKFNVYLTLRLPDTAKTEAQVCILANSTNLGSLSGTKSAKVKIPADAAPDGARVMASVIIYESDPYGNLTSGTRTSDRATFQGGNAKWAEFENQGRALWIPDYIPCTSYACARECGVKHWDDIKEVKDISAYENTYGCMTSCSGTTLEPWSDFVATYYGGTVNDTDSASTTSAASASATASTTTSVSQTGTSASASSSTSTDTGAADKLLAGNFSLVVAVMLAGLAMF</sequence>
<dbReference type="AlphaFoldDB" id="A0A9N9Z7C9"/>
<accession>A0A9N9Z7C9</accession>
<feature type="signal peptide" evidence="1">
    <location>
        <begin position="1"/>
        <end position="22"/>
    </location>
</feature>
<dbReference type="EMBL" id="CABFOC020000038">
    <property type="protein sequence ID" value="CAH0050745.1"/>
    <property type="molecule type" value="Genomic_DNA"/>
</dbReference>
<keyword evidence="3" id="KW-1185">Reference proteome</keyword>
<keyword evidence="1" id="KW-0732">Signal</keyword>
<evidence type="ECO:0000313" key="2">
    <source>
        <dbReference type="EMBL" id="CAH0050745.1"/>
    </source>
</evidence>
<dbReference type="OrthoDB" id="5076485at2759"/>
<dbReference type="Proteomes" id="UP000775872">
    <property type="component" value="Unassembled WGS sequence"/>
</dbReference>
<proteinExistence type="predicted"/>
<protein>
    <submittedName>
        <fullName evidence="2">Uncharacterized protein</fullName>
    </submittedName>
</protein>